<dbReference type="VEuPathDB" id="CryptoDB:Vbra_22694"/>
<dbReference type="EMBL" id="CDMY01000579">
    <property type="protein sequence ID" value="CEM24105.1"/>
    <property type="molecule type" value="Genomic_DNA"/>
</dbReference>
<dbReference type="AlphaFoldDB" id="A0A0G4G790"/>
<gene>
    <name evidence="1" type="ORF">Vbra_22694</name>
</gene>
<evidence type="ECO:0000313" key="2">
    <source>
        <dbReference type="Proteomes" id="UP000041254"/>
    </source>
</evidence>
<proteinExistence type="predicted"/>
<protein>
    <submittedName>
        <fullName evidence="1">Uncharacterized protein</fullName>
    </submittedName>
</protein>
<name>A0A0G4G790_VITBC</name>
<accession>A0A0G4G790</accession>
<organism evidence="1 2">
    <name type="scientific">Vitrella brassicaformis (strain CCMP3155)</name>
    <dbReference type="NCBI Taxonomy" id="1169540"/>
    <lineage>
        <taxon>Eukaryota</taxon>
        <taxon>Sar</taxon>
        <taxon>Alveolata</taxon>
        <taxon>Colpodellida</taxon>
        <taxon>Vitrellaceae</taxon>
        <taxon>Vitrella</taxon>
    </lineage>
</organism>
<evidence type="ECO:0000313" key="1">
    <source>
        <dbReference type="EMBL" id="CEM24105.1"/>
    </source>
</evidence>
<keyword evidence="2" id="KW-1185">Reference proteome</keyword>
<dbReference type="Proteomes" id="UP000041254">
    <property type="component" value="Unassembled WGS sequence"/>
</dbReference>
<reference evidence="1 2" key="1">
    <citation type="submission" date="2014-11" db="EMBL/GenBank/DDBJ databases">
        <authorList>
            <person name="Zhu J."/>
            <person name="Qi W."/>
            <person name="Song R."/>
        </authorList>
    </citation>
    <scope>NUCLEOTIDE SEQUENCE [LARGE SCALE GENOMIC DNA]</scope>
</reference>
<dbReference type="InParanoid" id="A0A0G4G790"/>
<sequence length="774" mass="85537">MMSSSLGHTVNQLQRATRSIATQAAVKPPAAAFQRVPDAASELVGGSAVGAGATQRRNGETSSLESEFRRALVQLTFAFENPHLKRNSPQSSSLLFDTSARIGPSSQQAVWERLTAILEQHLEHASRSSCFATARDMLELLGCVKQSHQAAWGRGRQSGSLEDATAISAGHDWAVGQIEEGDALAALLAVCSRTLEHLVKRQLKRRDQEGEGQLRDFIGCFHALSIPLNHPLPSLGHRVAELLVALHGSSGVASDKSAPLLIDGSDFTKLFTALERCSVLNHDVCRSFEGFMSHLLERRRIKAVGVAVLLEAYGKAVVRGDRSEWGGHLERVVPRLVAEQHRWARTMDPYAIAMVFYAYGRIGKHYSRAILCLPDDARAWHDSSDLSDANVIDWGRVVDAIVTLSPRMDGSVLMNVAVGLSWMQWRERQIIAVLVDVFVRLCHSQRLTPQQFSHSMLALASLEVWDPRLLAAVRTFLSTSSQGFSLQHHSLTLQALTRFEHQRPPSPTRILAKEQDAASAADIQDGNDHYNHSYSAAFLPLTRQISDDALAIDERQALESLTQLVMRHFKTAVNGGASSASRPYDDLAPADFVHILESLETTRAQDVSLWRHILPSLRRSLETNSHHWDLHSALSVFAHATTLDLLSPLRIAHSPTEPSESLHALLMSLLHRYLDMMSPVDALVAAEGLSLSHYSVEGWDEKGRMGRLVGALRHRMIGGLRSLVSAERPARRGESRLNFKDAYERSVYSRIGVVLTWLQLSPSLRADGQERVHA</sequence>